<dbReference type="Proteomes" id="UP000266313">
    <property type="component" value="Chromosome"/>
</dbReference>
<keyword evidence="2" id="KW-1185">Reference proteome</keyword>
<dbReference type="AlphaFoldDB" id="A0A250KTW1"/>
<name>A0A250KTW1_9GAMM</name>
<sequence>MQMSQDMISLIFESEQLAKTTKLAPAPFFRITGNFISQGPNRTVVAKFSNHFWDMQGQQHFTQYACHDRTSIHFEDALGNASETFGPFDEISVADGVVYANGQLFARLTEETQLWHCYKTDTYWLSMIIASPPSL</sequence>
<gene>
    <name evidence="1" type="ORF">sS8_3155</name>
</gene>
<dbReference type="EMBL" id="AP017928">
    <property type="protein sequence ID" value="BBA35098.1"/>
    <property type="molecule type" value="Genomic_DNA"/>
</dbReference>
<evidence type="ECO:0000313" key="1">
    <source>
        <dbReference type="EMBL" id="BBA35098.1"/>
    </source>
</evidence>
<dbReference type="KEGG" id="mmai:sS8_3155"/>
<evidence type="ECO:0000313" key="2">
    <source>
        <dbReference type="Proteomes" id="UP000266313"/>
    </source>
</evidence>
<protein>
    <submittedName>
        <fullName evidence="1">Uncharacterized protein</fullName>
    </submittedName>
</protein>
<organism evidence="1 2">
    <name type="scientific">Methylocaldum marinum</name>
    <dbReference type="NCBI Taxonomy" id="1432792"/>
    <lineage>
        <taxon>Bacteria</taxon>
        <taxon>Pseudomonadati</taxon>
        <taxon>Pseudomonadota</taxon>
        <taxon>Gammaproteobacteria</taxon>
        <taxon>Methylococcales</taxon>
        <taxon>Methylococcaceae</taxon>
        <taxon>Methylocaldum</taxon>
    </lineage>
</organism>
<dbReference type="RefSeq" id="WP_119630364.1">
    <property type="nucleotide sequence ID" value="NZ_AP017928.1"/>
</dbReference>
<proteinExistence type="predicted"/>
<reference evidence="1 2" key="1">
    <citation type="submission" date="2016-12" db="EMBL/GenBank/DDBJ databases">
        <title>Genome sequencing of Methylocaldum marinum.</title>
        <authorList>
            <person name="Takeuchi M."/>
            <person name="Kamagata Y."/>
            <person name="Hiraoka S."/>
            <person name="Oshima K."/>
            <person name="Hattori M."/>
            <person name="Iwasaki W."/>
        </authorList>
    </citation>
    <scope>NUCLEOTIDE SEQUENCE [LARGE SCALE GENOMIC DNA]</scope>
    <source>
        <strain evidence="1 2">S8</strain>
    </source>
</reference>
<accession>A0A250KTW1</accession>